<reference evidence="1 2" key="1">
    <citation type="submission" date="2021-06" db="EMBL/GenBank/DDBJ databases">
        <title>Caerostris darwini draft genome.</title>
        <authorList>
            <person name="Kono N."/>
            <person name="Arakawa K."/>
        </authorList>
    </citation>
    <scope>NUCLEOTIDE SEQUENCE [LARGE SCALE GENOMIC DNA]</scope>
</reference>
<proteinExistence type="predicted"/>
<evidence type="ECO:0000313" key="2">
    <source>
        <dbReference type="Proteomes" id="UP001054837"/>
    </source>
</evidence>
<keyword evidence="2" id="KW-1185">Reference proteome</keyword>
<evidence type="ECO:0000313" key="1">
    <source>
        <dbReference type="EMBL" id="GIY62470.1"/>
    </source>
</evidence>
<comment type="caution">
    <text evidence="1">The sequence shown here is derived from an EMBL/GenBank/DDBJ whole genome shotgun (WGS) entry which is preliminary data.</text>
</comment>
<sequence>MAASKHTASFYHRLTECLCFDVGNINDDISLIFRRTVTNDLRESSAVEQYHRATVMSVAKDEESAPGGQRNRLVHHGFEWVWTSVLPLPVIYLHLIATLSSCSMIQTPSARVSPTCL</sequence>
<gene>
    <name evidence="1" type="ORF">CDAR_21851</name>
</gene>
<accession>A0AAV4UX01</accession>
<dbReference type="EMBL" id="BPLQ01012090">
    <property type="protein sequence ID" value="GIY62470.1"/>
    <property type="molecule type" value="Genomic_DNA"/>
</dbReference>
<name>A0AAV4UX01_9ARAC</name>
<organism evidence="1 2">
    <name type="scientific">Caerostris darwini</name>
    <dbReference type="NCBI Taxonomy" id="1538125"/>
    <lineage>
        <taxon>Eukaryota</taxon>
        <taxon>Metazoa</taxon>
        <taxon>Ecdysozoa</taxon>
        <taxon>Arthropoda</taxon>
        <taxon>Chelicerata</taxon>
        <taxon>Arachnida</taxon>
        <taxon>Araneae</taxon>
        <taxon>Araneomorphae</taxon>
        <taxon>Entelegynae</taxon>
        <taxon>Araneoidea</taxon>
        <taxon>Araneidae</taxon>
        <taxon>Caerostris</taxon>
    </lineage>
</organism>
<dbReference type="AlphaFoldDB" id="A0AAV4UX01"/>
<protein>
    <submittedName>
        <fullName evidence="1">Uncharacterized protein</fullName>
    </submittedName>
</protein>
<dbReference type="Proteomes" id="UP001054837">
    <property type="component" value="Unassembled WGS sequence"/>
</dbReference>